<feature type="domain" description="VWFC" evidence="7">
    <location>
        <begin position="539"/>
        <end position="597"/>
    </location>
</feature>
<comment type="caution">
    <text evidence="9">The sequence shown here is derived from an EMBL/GenBank/DDBJ whole genome shotgun (WGS) entry which is preliminary data.</text>
</comment>
<feature type="domain" description="Antistasin-like" evidence="8">
    <location>
        <begin position="392"/>
        <end position="418"/>
    </location>
</feature>
<accession>A0A2T7NY00</accession>
<keyword evidence="2" id="KW-0732">Signal</keyword>
<evidence type="ECO:0000256" key="3">
    <source>
        <dbReference type="ARBA" id="ARBA00022737"/>
    </source>
</evidence>
<dbReference type="STRING" id="400727.A0A2T7NY00"/>
<dbReference type="Gene3D" id="2.10.22.10">
    <property type="entry name" value="Antistasin, domain 1"/>
    <property type="match status" value="2"/>
</dbReference>
<dbReference type="Proteomes" id="UP000245119">
    <property type="component" value="Linkage Group LG8"/>
</dbReference>
<evidence type="ECO:0000256" key="1">
    <source>
        <dbReference type="ARBA" id="ARBA00022690"/>
    </source>
</evidence>
<feature type="domain" description="VWFC" evidence="7">
    <location>
        <begin position="674"/>
        <end position="731"/>
    </location>
</feature>
<sequence length="907" mass="98243">MDAADLGGKCRLPPCTLRSTSPPPSPPPPPTASRKCYNVTLDHAYSVSEISLFTCNTTDCDKSDTELCPPDSELVFSAAADVASYCHCNLSRCAVPGCATGFTPILVQQGTGVPGNCCDEHICIRLSACHHVTCPPVSEEECPQDSERLPPVWTDDGCCQVNDGCVCRRNEVCRPVECPSGFQIQVISRSTGNPGSCCTKFRCVNETGLTCIYENKEFQNGESWQIETCTTCTCKDGISRCRVSSCTPPPCGWMVIPEGQCCPVCKGCVSDSGGLYNNSDVWRENDCVTCQCQDGQVQCQAEMCASDCVHPKYIPGRCCPVCDEPDPLVTKKMCPLLENCSLDCQLGLDHAINGCVICQCKTESCDLKCAFGKAVDESGIELCQCNALPPRCPALEGCQKKCMYGYKIGRNGCEKCRCNRCPQFICLKKCLHGFMFSENGCQLCKCADAPSFVTPSLLTPNMSAVTTLGLSCMSSLGVRHEDGEIWDDGCRLCFCHNGSEMCSLLACPAPRCDNPVFRIGDCCPSCPGIALVQPGGERELCQSASGEYHVEGESWALDSCTQCLCHAGTVLCESPVCPPVLCHYPVKPAGTCCAVCKEESSLSISMLIPRPCKSSTGMVWQHGMVWRAGPCQSCSCQGGQVNCYSQVCPPLNCNKTVLRKGQCCPTCLDVHRPQVCITDGTKYSEGETFVASNCSQCLCKDGAITCTSLLCPHQPCSVMIRRRDQCCPVCYNGLVFPEDPPLNTSAPDGPIKTMADIQISTTETHVPVNDRSKQDNYVVGMAALGVLLSIALIAIVILTLILLRRRHTGKFKMEKAGMGRDTPMMTEVKIRPKSTNLELQGHMPLLDSPSKTINLEKHCYEKSALLLPMLTSDSLKLNDHYADGLNDEKTIIGSGNFISNNRSFEQV</sequence>
<keyword evidence="6" id="KW-0472">Membrane</keyword>
<keyword evidence="6" id="KW-1133">Transmembrane helix</keyword>
<dbReference type="Pfam" id="PF02822">
    <property type="entry name" value="Antistasin"/>
    <property type="match status" value="3"/>
</dbReference>
<reference evidence="9 10" key="1">
    <citation type="submission" date="2018-04" db="EMBL/GenBank/DDBJ databases">
        <title>The genome of golden apple snail Pomacea canaliculata provides insight into stress tolerance and invasive adaptation.</title>
        <authorList>
            <person name="Liu C."/>
            <person name="Liu B."/>
            <person name="Ren Y."/>
            <person name="Zhang Y."/>
            <person name="Wang H."/>
            <person name="Li S."/>
            <person name="Jiang F."/>
            <person name="Yin L."/>
            <person name="Zhang G."/>
            <person name="Qian W."/>
            <person name="Fan W."/>
        </authorList>
    </citation>
    <scope>NUCLEOTIDE SEQUENCE [LARGE SCALE GENOMIC DNA]</scope>
    <source>
        <strain evidence="9">SZHN2017</strain>
        <tissue evidence="9">Muscle</tissue>
    </source>
</reference>
<dbReference type="Pfam" id="PF00093">
    <property type="entry name" value="VWC"/>
    <property type="match status" value="4"/>
</dbReference>
<keyword evidence="10" id="KW-1185">Reference proteome</keyword>
<feature type="compositionally biased region" description="Pro residues" evidence="5">
    <location>
        <begin position="21"/>
        <end position="31"/>
    </location>
</feature>
<evidence type="ECO:0000256" key="2">
    <source>
        <dbReference type="ARBA" id="ARBA00022729"/>
    </source>
</evidence>
<keyword evidence="3" id="KW-0677">Repeat</keyword>
<dbReference type="InterPro" id="IPR052624">
    <property type="entry name" value="CRIM1"/>
</dbReference>
<dbReference type="PANTHER" id="PTHR46439">
    <property type="entry name" value="CYSTEINE-RICH MOTOR NEURON 1 PROTEIN"/>
    <property type="match status" value="1"/>
</dbReference>
<dbReference type="OrthoDB" id="5976811at2759"/>
<dbReference type="AlphaFoldDB" id="A0A2T7NY00"/>
<feature type="domain" description="VWFC" evidence="7">
    <location>
        <begin position="610"/>
        <end position="668"/>
    </location>
</feature>
<dbReference type="InterPro" id="IPR001007">
    <property type="entry name" value="VWF_dom"/>
</dbReference>
<evidence type="ECO:0000313" key="9">
    <source>
        <dbReference type="EMBL" id="PVD26042.1"/>
    </source>
</evidence>
<dbReference type="GO" id="GO:0005886">
    <property type="term" value="C:plasma membrane"/>
    <property type="evidence" value="ECO:0007669"/>
    <property type="project" value="TreeGrafter"/>
</dbReference>
<dbReference type="InterPro" id="IPR011061">
    <property type="entry name" value="Hirudin/antistatin"/>
</dbReference>
<dbReference type="EMBL" id="PZQS01000008">
    <property type="protein sequence ID" value="PVD26042.1"/>
    <property type="molecule type" value="Genomic_DNA"/>
</dbReference>
<proteinExistence type="predicted"/>
<organism evidence="9 10">
    <name type="scientific">Pomacea canaliculata</name>
    <name type="common">Golden apple snail</name>
    <dbReference type="NCBI Taxonomy" id="400727"/>
    <lineage>
        <taxon>Eukaryota</taxon>
        <taxon>Metazoa</taxon>
        <taxon>Spiralia</taxon>
        <taxon>Lophotrochozoa</taxon>
        <taxon>Mollusca</taxon>
        <taxon>Gastropoda</taxon>
        <taxon>Caenogastropoda</taxon>
        <taxon>Architaenioglossa</taxon>
        <taxon>Ampullarioidea</taxon>
        <taxon>Ampullariidae</taxon>
        <taxon>Pomacea</taxon>
    </lineage>
</organism>
<evidence type="ECO:0000256" key="6">
    <source>
        <dbReference type="SAM" id="Phobius"/>
    </source>
</evidence>
<gene>
    <name evidence="9" type="ORF">C0Q70_13710</name>
</gene>
<evidence type="ECO:0000256" key="4">
    <source>
        <dbReference type="ARBA" id="ARBA00022900"/>
    </source>
</evidence>
<dbReference type="PROSITE" id="PS01208">
    <property type="entry name" value="VWFC_1"/>
    <property type="match status" value="6"/>
</dbReference>
<dbReference type="SMART" id="SM00215">
    <property type="entry name" value="VWC_out"/>
    <property type="match status" value="6"/>
</dbReference>
<dbReference type="GO" id="GO:0004867">
    <property type="term" value="F:serine-type endopeptidase inhibitor activity"/>
    <property type="evidence" value="ECO:0007669"/>
    <property type="project" value="UniProtKB-KW"/>
</dbReference>
<dbReference type="PANTHER" id="PTHR46439:SF1">
    <property type="entry name" value="CYSTEINE-RICH MOTOR NEURON 1 PROTEIN"/>
    <property type="match status" value="1"/>
</dbReference>
<name>A0A2T7NY00_POMCA</name>
<dbReference type="Gene3D" id="6.20.200.20">
    <property type="match status" value="6"/>
</dbReference>
<keyword evidence="1" id="KW-0646">Protease inhibitor</keyword>
<evidence type="ECO:0000256" key="5">
    <source>
        <dbReference type="SAM" id="MobiDB-lite"/>
    </source>
</evidence>
<dbReference type="PROSITE" id="PS51252">
    <property type="entry name" value="ANTISTASIN"/>
    <property type="match status" value="2"/>
</dbReference>
<evidence type="ECO:0000313" key="10">
    <source>
        <dbReference type="Proteomes" id="UP000245119"/>
    </source>
</evidence>
<feature type="domain" description="VWFC" evidence="7">
    <location>
        <begin position="209"/>
        <end position="266"/>
    </location>
</feature>
<evidence type="ECO:0008006" key="11">
    <source>
        <dbReference type="Google" id="ProtNLM"/>
    </source>
</evidence>
<keyword evidence="4" id="KW-0722">Serine protease inhibitor</keyword>
<feature type="domain" description="VWFC" evidence="7">
    <location>
        <begin position="470"/>
        <end position="527"/>
    </location>
</feature>
<dbReference type="PROSITE" id="PS50184">
    <property type="entry name" value="VWFC_2"/>
    <property type="match status" value="6"/>
</dbReference>
<feature type="region of interest" description="Disordered" evidence="5">
    <location>
        <begin position="1"/>
        <end position="32"/>
    </location>
</feature>
<feature type="domain" description="Antistasin-like" evidence="8">
    <location>
        <begin position="421"/>
        <end position="446"/>
    </location>
</feature>
<evidence type="ECO:0000259" key="8">
    <source>
        <dbReference type="PROSITE" id="PS51252"/>
    </source>
</evidence>
<feature type="domain" description="VWFC" evidence="7">
    <location>
        <begin position="266"/>
        <end position="323"/>
    </location>
</feature>
<feature type="transmembrane region" description="Helical" evidence="6">
    <location>
        <begin position="777"/>
        <end position="803"/>
    </location>
</feature>
<dbReference type="Pfam" id="PF23334">
    <property type="entry name" value="VWC2L_2nd"/>
    <property type="match status" value="2"/>
</dbReference>
<keyword evidence="6" id="KW-0812">Transmembrane</keyword>
<dbReference type="SMART" id="SM00214">
    <property type="entry name" value="VWC"/>
    <property type="match status" value="7"/>
</dbReference>
<dbReference type="SUPFAM" id="SSF57603">
    <property type="entry name" value="FnI-like domain"/>
    <property type="match status" value="6"/>
</dbReference>
<evidence type="ECO:0000259" key="7">
    <source>
        <dbReference type="PROSITE" id="PS50184"/>
    </source>
</evidence>
<dbReference type="InterPro" id="IPR004094">
    <property type="entry name" value="Antistasin-like"/>
</dbReference>
<protein>
    <recommendedName>
        <fullName evidence="11">VWFC domain-containing protein</fullName>
    </recommendedName>
</protein>
<dbReference type="SUPFAM" id="SSF57262">
    <property type="entry name" value="Leech antihemostatic proteins"/>
    <property type="match status" value="1"/>
</dbReference>